<comment type="caution">
    <text evidence="2">The sequence shown here is derived from an EMBL/GenBank/DDBJ whole genome shotgun (WGS) entry which is preliminary data.</text>
</comment>
<dbReference type="AlphaFoldDB" id="A0A949JLL8"/>
<proteinExistence type="predicted"/>
<evidence type="ECO:0000313" key="2">
    <source>
        <dbReference type="EMBL" id="MBU7597376.1"/>
    </source>
</evidence>
<protein>
    <submittedName>
        <fullName evidence="2">Uncharacterized protein</fullName>
    </submittedName>
</protein>
<gene>
    <name evidence="2" type="ORF">JGS22_006950</name>
</gene>
<evidence type="ECO:0000256" key="1">
    <source>
        <dbReference type="SAM" id="Phobius"/>
    </source>
</evidence>
<keyword evidence="1" id="KW-0812">Transmembrane</keyword>
<sequence length="60" mass="6534">MTSARSIHRFLSTRLGEVRRHLAAFIITSALIALFICLIAIPTAHIFLTSNPGPPLCICS</sequence>
<dbReference type="EMBL" id="JAELVF020000001">
    <property type="protein sequence ID" value="MBU7597376.1"/>
    <property type="molecule type" value="Genomic_DNA"/>
</dbReference>
<dbReference type="Proteomes" id="UP000694501">
    <property type="component" value="Unassembled WGS sequence"/>
</dbReference>
<evidence type="ECO:0000313" key="3">
    <source>
        <dbReference type="Proteomes" id="UP000694501"/>
    </source>
</evidence>
<feature type="transmembrane region" description="Helical" evidence="1">
    <location>
        <begin position="21"/>
        <end position="41"/>
    </location>
</feature>
<keyword evidence="1" id="KW-1133">Transmembrane helix</keyword>
<organism evidence="2 3">
    <name type="scientific">Streptomyces tardus</name>
    <dbReference type="NCBI Taxonomy" id="2780544"/>
    <lineage>
        <taxon>Bacteria</taxon>
        <taxon>Bacillati</taxon>
        <taxon>Actinomycetota</taxon>
        <taxon>Actinomycetes</taxon>
        <taxon>Kitasatosporales</taxon>
        <taxon>Streptomycetaceae</taxon>
        <taxon>Streptomyces</taxon>
    </lineage>
</organism>
<reference evidence="2" key="1">
    <citation type="submission" date="2021-06" db="EMBL/GenBank/DDBJ databases">
        <title>Sequencing of actinobacteria type strains.</title>
        <authorList>
            <person name="Nguyen G.-S."/>
            <person name="Wentzel A."/>
        </authorList>
    </citation>
    <scope>NUCLEOTIDE SEQUENCE</scope>
    <source>
        <strain evidence="2">P38-E01</strain>
    </source>
</reference>
<name>A0A949JLL8_9ACTN</name>
<keyword evidence="3" id="KW-1185">Reference proteome</keyword>
<dbReference type="RefSeq" id="WP_211040245.1">
    <property type="nucleotide sequence ID" value="NZ_JAELVF020000001.1"/>
</dbReference>
<accession>A0A949JLL8</accession>
<keyword evidence="1" id="KW-0472">Membrane</keyword>